<protein>
    <submittedName>
        <fullName evidence="2">Uncharacterized protein</fullName>
    </submittedName>
</protein>
<keyword evidence="3" id="KW-1185">Reference proteome</keyword>
<feature type="region of interest" description="Disordered" evidence="1">
    <location>
        <begin position="1"/>
        <end position="48"/>
    </location>
</feature>
<accession>A0ABT4TU29</accession>
<dbReference type="Proteomes" id="UP001165685">
    <property type="component" value="Unassembled WGS sequence"/>
</dbReference>
<proteinExistence type="predicted"/>
<gene>
    <name evidence="2" type="ORF">O4U47_27125</name>
</gene>
<evidence type="ECO:0000313" key="2">
    <source>
        <dbReference type="EMBL" id="MDA2808211.1"/>
    </source>
</evidence>
<dbReference type="RefSeq" id="WP_270680813.1">
    <property type="nucleotide sequence ID" value="NZ_JAQFWP010000075.1"/>
</dbReference>
<dbReference type="EMBL" id="JAQFWP010000075">
    <property type="protein sequence ID" value="MDA2808211.1"/>
    <property type="molecule type" value="Genomic_DNA"/>
</dbReference>
<evidence type="ECO:0000256" key="1">
    <source>
        <dbReference type="SAM" id="MobiDB-lite"/>
    </source>
</evidence>
<comment type="caution">
    <text evidence="2">The sequence shown here is derived from an EMBL/GenBank/DDBJ whole genome shotgun (WGS) entry which is preliminary data.</text>
</comment>
<sequence>MSEPRDERPGPAERAETRESERQAWLRQAPEDAWRLRDEDLSAKGDPW</sequence>
<evidence type="ECO:0000313" key="3">
    <source>
        <dbReference type="Proteomes" id="UP001165685"/>
    </source>
</evidence>
<organism evidence="2 3">
    <name type="scientific">Nocardiopsis suaedae</name>
    <dbReference type="NCBI Taxonomy" id="3018444"/>
    <lineage>
        <taxon>Bacteria</taxon>
        <taxon>Bacillati</taxon>
        <taxon>Actinomycetota</taxon>
        <taxon>Actinomycetes</taxon>
        <taxon>Streptosporangiales</taxon>
        <taxon>Nocardiopsidaceae</taxon>
        <taxon>Nocardiopsis</taxon>
    </lineage>
</organism>
<reference evidence="2" key="1">
    <citation type="submission" date="2023-01" db="EMBL/GenBank/DDBJ databases">
        <title>Draft genome sequence of Nocardiopsis sp. LSu2-4 isolated from halophytes.</title>
        <authorList>
            <person name="Duangmal K."/>
            <person name="Chantavorakit T."/>
        </authorList>
    </citation>
    <scope>NUCLEOTIDE SEQUENCE</scope>
    <source>
        <strain evidence="2">LSu2-4</strain>
    </source>
</reference>
<name>A0ABT4TU29_9ACTN</name>